<sequence length="103" mass="11895">MKIYSEFFIGFPKKEKRDKEEPRFRISFFFRPSFLFLPAVAVRGSALLCCAASLSPPHINLSFSLYSLSFCWTDGKNNNQAFFHLSSKAEVVSSLRTKRLFWG</sequence>
<keyword evidence="2" id="KW-1185">Reference proteome</keyword>
<evidence type="ECO:0000313" key="2">
    <source>
        <dbReference type="Proteomes" id="UP001234297"/>
    </source>
</evidence>
<dbReference type="Proteomes" id="UP001234297">
    <property type="component" value="Chromosome 1"/>
</dbReference>
<reference evidence="1 2" key="1">
    <citation type="journal article" date="2022" name="Hortic Res">
        <title>A haplotype resolved chromosomal level avocado genome allows analysis of novel avocado genes.</title>
        <authorList>
            <person name="Nath O."/>
            <person name="Fletcher S.J."/>
            <person name="Hayward A."/>
            <person name="Shaw L.M."/>
            <person name="Masouleh A.K."/>
            <person name="Furtado A."/>
            <person name="Henry R.J."/>
            <person name="Mitter N."/>
        </authorList>
    </citation>
    <scope>NUCLEOTIDE SEQUENCE [LARGE SCALE GENOMIC DNA]</scope>
    <source>
        <strain evidence="2">cv. Hass</strain>
    </source>
</reference>
<name>A0ACC2MXD7_PERAE</name>
<dbReference type="EMBL" id="CM056809">
    <property type="protein sequence ID" value="KAJ8650374.1"/>
    <property type="molecule type" value="Genomic_DNA"/>
</dbReference>
<evidence type="ECO:0000313" key="1">
    <source>
        <dbReference type="EMBL" id="KAJ8650374.1"/>
    </source>
</evidence>
<gene>
    <name evidence="1" type="ORF">MRB53_003397</name>
</gene>
<protein>
    <submittedName>
        <fullName evidence="1">Uncharacterized protein</fullName>
    </submittedName>
</protein>
<organism evidence="1 2">
    <name type="scientific">Persea americana</name>
    <name type="common">Avocado</name>
    <dbReference type="NCBI Taxonomy" id="3435"/>
    <lineage>
        <taxon>Eukaryota</taxon>
        <taxon>Viridiplantae</taxon>
        <taxon>Streptophyta</taxon>
        <taxon>Embryophyta</taxon>
        <taxon>Tracheophyta</taxon>
        <taxon>Spermatophyta</taxon>
        <taxon>Magnoliopsida</taxon>
        <taxon>Magnoliidae</taxon>
        <taxon>Laurales</taxon>
        <taxon>Lauraceae</taxon>
        <taxon>Persea</taxon>
    </lineage>
</organism>
<proteinExistence type="predicted"/>
<accession>A0ACC2MXD7</accession>
<comment type="caution">
    <text evidence="1">The sequence shown here is derived from an EMBL/GenBank/DDBJ whole genome shotgun (WGS) entry which is preliminary data.</text>
</comment>